<dbReference type="OrthoDB" id="9815644at2"/>
<evidence type="ECO:0000313" key="3">
    <source>
        <dbReference type="EMBL" id="TWG21353.1"/>
    </source>
</evidence>
<feature type="domain" description="Methyltransferase putative zinc binding" evidence="1">
    <location>
        <begin position="11"/>
        <end position="72"/>
    </location>
</feature>
<sequence length="427" mass="46087">MPSIIRDVDRCRVCGHQDWLDLLSLGRTPLANNLLDPADRDRPQPEYPVDVIVCRSCRLMSLRHVVDPEVLFSDYVYVSSNSDLHTTHMHSIADWCVAKAELLPGDLVVELGSNIGSQLALFGKRGMRTVGVDPARNLAAVANADGIETIADFFGPKAAGQVQARHGRAALVLGRQCFAHIDDLHHVLDGVDAVLAEDGLLVIEVPYLLDLLQQNQFDTIYHEHLSYLSLGTFARLFAAHGLRIVDVERAPVHGGSIVVFAARETAGREPAAAVADLHAVEQAAGLAGDQPYLAFAERVGRLRREIGDLVRDLAGQGKRIAGYGTPSKGTALLRACGLGADEIAYCTDTTPGKQGRLIAGSLIPVVSPQQARREPPDYWLLLAWNYADEIISKEQAFLDAGGRFIIPIPQPRIVAAADVTSATGQAA</sequence>
<dbReference type="AlphaFoldDB" id="A0A561WBY7"/>
<dbReference type="Pfam" id="PF13489">
    <property type="entry name" value="Methyltransf_23"/>
    <property type="match status" value="1"/>
</dbReference>
<dbReference type="EMBL" id="VIWY01000003">
    <property type="protein sequence ID" value="TWG21353.1"/>
    <property type="molecule type" value="Genomic_DNA"/>
</dbReference>
<dbReference type="Gene3D" id="6.10.250.3100">
    <property type="match status" value="1"/>
</dbReference>
<evidence type="ECO:0000259" key="2">
    <source>
        <dbReference type="Pfam" id="PF08484"/>
    </source>
</evidence>
<dbReference type="InterPro" id="IPR013691">
    <property type="entry name" value="MeTrfase_14"/>
</dbReference>
<dbReference type="InterPro" id="IPR029063">
    <property type="entry name" value="SAM-dependent_MTases_sf"/>
</dbReference>
<dbReference type="SUPFAM" id="SSF53335">
    <property type="entry name" value="S-adenosyl-L-methionine-dependent methyltransferases"/>
    <property type="match status" value="1"/>
</dbReference>
<dbReference type="Gene3D" id="6.20.50.110">
    <property type="entry name" value="Methyltransferase, zinc-binding domain"/>
    <property type="match status" value="1"/>
</dbReference>
<evidence type="ECO:0000313" key="4">
    <source>
        <dbReference type="Proteomes" id="UP000320239"/>
    </source>
</evidence>
<feature type="domain" description="C-methyltransferase" evidence="2">
    <location>
        <begin position="251"/>
        <end position="409"/>
    </location>
</feature>
<proteinExistence type="predicted"/>
<name>A0A561WBY7_ACTTI</name>
<dbReference type="Pfam" id="PF08421">
    <property type="entry name" value="Methyltransf_13"/>
    <property type="match status" value="1"/>
</dbReference>
<dbReference type="GO" id="GO:0032259">
    <property type="term" value="P:methylation"/>
    <property type="evidence" value="ECO:0007669"/>
    <property type="project" value="UniProtKB-KW"/>
</dbReference>
<protein>
    <submittedName>
        <fullName evidence="3">Novobiocin biosynthesis protein NovU/D-mycarose 3-C-methyltransferase</fullName>
    </submittedName>
</protein>
<organism evidence="3 4">
    <name type="scientific">Actinoplanes teichomyceticus</name>
    <dbReference type="NCBI Taxonomy" id="1867"/>
    <lineage>
        <taxon>Bacteria</taxon>
        <taxon>Bacillati</taxon>
        <taxon>Actinomycetota</taxon>
        <taxon>Actinomycetes</taxon>
        <taxon>Micromonosporales</taxon>
        <taxon>Micromonosporaceae</taxon>
        <taxon>Actinoplanes</taxon>
    </lineage>
</organism>
<keyword evidence="4" id="KW-1185">Reference proteome</keyword>
<dbReference type="PANTHER" id="PTHR43861:SF5">
    <property type="entry name" value="BLL5978 PROTEIN"/>
    <property type="match status" value="1"/>
</dbReference>
<dbReference type="Proteomes" id="UP000320239">
    <property type="component" value="Unassembled WGS sequence"/>
</dbReference>
<dbReference type="GO" id="GO:0008168">
    <property type="term" value="F:methyltransferase activity"/>
    <property type="evidence" value="ECO:0007669"/>
    <property type="project" value="UniProtKB-KW"/>
</dbReference>
<keyword evidence="3" id="KW-0489">Methyltransferase</keyword>
<dbReference type="PANTHER" id="PTHR43861">
    <property type="entry name" value="TRANS-ACONITATE 2-METHYLTRANSFERASE-RELATED"/>
    <property type="match status" value="1"/>
</dbReference>
<dbReference type="Gene3D" id="3.40.50.720">
    <property type="entry name" value="NAD(P)-binding Rossmann-like Domain"/>
    <property type="match status" value="1"/>
</dbReference>
<dbReference type="InterPro" id="IPR013630">
    <property type="entry name" value="Methyltransf_Zn-bd_dom_put"/>
</dbReference>
<dbReference type="Gene3D" id="3.40.50.150">
    <property type="entry name" value="Vaccinia Virus protein VP39"/>
    <property type="match status" value="1"/>
</dbReference>
<accession>A0A561WBY7</accession>
<comment type="caution">
    <text evidence="3">The sequence shown here is derived from an EMBL/GenBank/DDBJ whole genome shotgun (WGS) entry which is preliminary data.</text>
</comment>
<gene>
    <name evidence="3" type="ORF">FHX34_103891</name>
</gene>
<dbReference type="RefSeq" id="WP_122979981.1">
    <property type="nucleotide sequence ID" value="NZ_BOMX01000150.1"/>
</dbReference>
<keyword evidence="3" id="KW-0808">Transferase</keyword>
<evidence type="ECO:0000259" key="1">
    <source>
        <dbReference type="Pfam" id="PF08421"/>
    </source>
</evidence>
<reference evidence="3 4" key="1">
    <citation type="submission" date="2019-06" db="EMBL/GenBank/DDBJ databases">
        <title>Sequencing the genomes of 1000 actinobacteria strains.</title>
        <authorList>
            <person name="Klenk H.-P."/>
        </authorList>
    </citation>
    <scope>NUCLEOTIDE SEQUENCE [LARGE SCALE GENOMIC DNA]</scope>
    <source>
        <strain evidence="3 4">DSM 43866</strain>
    </source>
</reference>
<dbReference type="Pfam" id="PF08484">
    <property type="entry name" value="Methyltransf_14"/>
    <property type="match status" value="1"/>
</dbReference>
<dbReference type="InterPro" id="IPR038576">
    <property type="entry name" value="Methyltransf_Zn-bd_dom_put_sf"/>
</dbReference>